<feature type="region of interest" description="Disordered" evidence="1">
    <location>
        <begin position="296"/>
        <end position="385"/>
    </location>
</feature>
<sequence>MGNDVTVPSSRQPIPPARGNEAIDFIHREERHAFHEQRDVGCLRCAATFLRQIDLSAAVLRTRLGRSLAAKQLDGIIAFSLQLETKLVLKAIWLVDTQQWTEVVNALKFAAQRGYCQLPITLDVADCDRHDSKQAYLADARVIALWKVVGRHVNFGGNHGRFELFDQPGGGVRALRDEPGYELDINPALLPRPPIPPTHHQRQPARQIHNRPAGGQLDSGWHAHGGVLDGLLNHSPHQPPHGCTAIAASRWDEDPPVEIRTLLLTPFDMPFVAWVALYIFPDTDMVDVSVITIEPPVGGASDAFKDRRPTTPLSGARPAGQHHRRHGQDGADDGGDDDDDDDGDSDEDMDSNGDGDGDGEQEQQQEDEEDEGVEEREAKRRRTAR</sequence>
<evidence type="ECO:0000313" key="3">
    <source>
        <dbReference type="Proteomes" id="UP000041254"/>
    </source>
</evidence>
<dbReference type="EMBL" id="CDMY01000575">
    <property type="protein sequence ID" value="CEM23996.1"/>
    <property type="molecule type" value="Genomic_DNA"/>
</dbReference>
<accession>A0A0G4G627</accession>
<dbReference type="VEuPathDB" id="CryptoDB:Vbra_22675"/>
<keyword evidence="3" id="KW-1185">Reference proteome</keyword>
<name>A0A0G4G627_VITBC</name>
<protein>
    <submittedName>
        <fullName evidence="2">Uncharacterized protein</fullName>
    </submittedName>
</protein>
<evidence type="ECO:0000313" key="2">
    <source>
        <dbReference type="EMBL" id="CEM23996.1"/>
    </source>
</evidence>
<dbReference type="AlphaFoldDB" id="A0A0G4G627"/>
<gene>
    <name evidence="2" type="ORF">Vbra_22675</name>
</gene>
<evidence type="ECO:0000256" key="1">
    <source>
        <dbReference type="SAM" id="MobiDB-lite"/>
    </source>
</evidence>
<organism evidence="2 3">
    <name type="scientific">Vitrella brassicaformis (strain CCMP3155)</name>
    <dbReference type="NCBI Taxonomy" id="1169540"/>
    <lineage>
        <taxon>Eukaryota</taxon>
        <taxon>Sar</taxon>
        <taxon>Alveolata</taxon>
        <taxon>Colpodellida</taxon>
        <taxon>Vitrellaceae</taxon>
        <taxon>Vitrella</taxon>
    </lineage>
</organism>
<dbReference type="PhylomeDB" id="A0A0G4G627"/>
<proteinExistence type="predicted"/>
<dbReference type="InParanoid" id="A0A0G4G627"/>
<reference evidence="2 3" key="1">
    <citation type="submission" date="2014-11" db="EMBL/GenBank/DDBJ databases">
        <authorList>
            <person name="Zhu J."/>
            <person name="Qi W."/>
            <person name="Song R."/>
        </authorList>
    </citation>
    <scope>NUCLEOTIDE SEQUENCE [LARGE SCALE GENOMIC DNA]</scope>
</reference>
<feature type="compositionally biased region" description="Acidic residues" evidence="1">
    <location>
        <begin position="330"/>
        <end position="374"/>
    </location>
</feature>
<dbReference type="Proteomes" id="UP000041254">
    <property type="component" value="Unassembled WGS sequence"/>
</dbReference>